<name>A0A0D8IVQ3_9FIRM</name>
<keyword evidence="2" id="KW-1185">Reference proteome</keyword>
<dbReference type="EMBL" id="JXXK01000032">
    <property type="protein sequence ID" value="KJF38747.1"/>
    <property type="molecule type" value="Genomic_DNA"/>
</dbReference>
<dbReference type="RefSeq" id="WP_050006328.1">
    <property type="nucleotide sequence ID" value="NZ_JXXK01000032.1"/>
</dbReference>
<accession>A0A0D8IVQ3</accession>
<dbReference type="Proteomes" id="UP000032483">
    <property type="component" value="Unassembled WGS sequence"/>
</dbReference>
<comment type="caution">
    <text evidence="1">The sequence shown here is derived from an EMBL/GenBank/DDBJ whole genome shotgun (WGS) entry which is preliminary data.</text>
</comment>
<proteinExistence type="predicted"/>
<evidence type="ECO:0008006" key="3">
    <source>
        <dbReference type="Google" id="ProtNLM"/>
    </source>
</evidence>
<organism evidence="1 2">
    <name type="scientific">Ruthenibacterium lactatiformans</name>
    <dbReference type="NCBI Taxonomy" id="1550024"/>
    <lineage>
        <taxon>Bacteria</taxon>
        <taxon>Bacillati</taxon>
        <taxon>Bacillota</taxon>
        <taxon>Clostridia</taxon>
        <taxon>Eubacteriales</taxon>
        <taxon>Oscillospiraceae</taxon>
        <taxon>Ruthenibacterium</taxon>
    </lineage>
</organism>
<dbReference type="AlphaFoldDB" id="A0A0D8IVQ3"/>
<sequence>MITYHNHPHMTAVPTRLLLDTNLSAEAKLTGALLYTFKDGGLSAQELVNVLSLPPEKVAPVFAELTGNGYLEILEENGAFGLHLKG</sequence>
<protein>
    <recommendedName>
        <fullName evidence="3">DprA winged helix domain-containing protein</fullName>
    </recommendedName>
</protein>
<gene>
    <name evidence="1" type="ORF">TQ39_16410</name>
</gene>
<evidence type="ECO:0000313" key="2">
    <source>
        <dbReference type="Proteomes" id="UP000032483"/>
    </source>
</evidence>
<reference evidence="1" key="1">
    <citation type="submission" date="2015-02" db="EMBL/GenBank/DDBJ databases">
        <title>A novel member of the family Ruminococcaceae isolated from human feces.</title>
        <authorList>
            <person name="Shkoporov A.N."/>
            <person name="Chaplin A.V."/>
            <person name="Motuzova O.V."/>
            <person name="Kafarskaia L.I."/>
            <person name="Khokhlova E.V."/>
            <person name="Efimov B.A."/>
        </authorList>
    </citation>
    <scope>NUCLEOTIDE SEQUENCE [LARGE SCALE GENOMIC DNA]</scope>
    <source>
        <strain evidence="1">585-1</strain>
    </source>
</reference>
<evidence type="ECO:0000313" key="1">
    <source>
        <dbReference type="EMBL" id="KJF38747.1"/>
    </source>
</evidence>
<dbReference type="GeneID" id="42858133"/>